<feature type="compositionally biased region" description="Low complexity" evidence="5">
    <location>
        <begin position="1"/>
        <end position="13"/>
    </location>
</feature>
<evidence type="ECO:0000256" key="1">
    <source>
        <dbReference type="ARBA" id="ARBA00006285"/>
    </source>
</evidence>
<evidence type="ECO:0000313" key="9">
    <source>
        <dbReference type="Proteomes" id="UP000176101"/>
    </source>
</evidence>
<dbReference type="InterPro" id="IPR029018">
    <property type="entry name" value="Hex-like_dom2"/>
</dbReference>
<accession>A0A1E7KKE2</accession>
<evidence type="ECO:0000256" key="3">
    <source>
        <dbReference type="ARBA" id="ARBA00023295"/>
    </source>
</evidence>
<reference evidence="8 9" key="1">
    <citation type="journal article" date="2016" name="Front. Microbiol.">
        <title>Comparative Genomics Analysis of Streptomyces Species Reveals Their Adaptation to the Marine Environment and Their Diversity at the Genomic Level.</title>
        <authorList>
            <person name="Tian X."/>
            <person name="Zhang Z."/>
            <person name="Yang T."/>
            <person name="Chen M."/>
            <person name="Li J."/>
            <person name="Chen F."/>
            <person name="Yang J."/>
            <person name="Li W."/>
            <person name="Zhang B."/>
            <person name="Zhang Z."/>
            <person name="Wu J."/>
            <person name="Zhang C."/>
            <person name="Long L."/>
            <person name="Xiao J."/>
        </authorList>
    </citation>
    <scope>NUCLEOTIDE SEQUENCE [LARGE SCALE GENOMIC DNA]</scope>
    <source>
        <strain evidence="8 9">SCSIO 02100</strain>
    </source>
</reference>
<dbReference type="Gene3D" id="3.20.20.80">
    <property type="entry name" value="Glycosidases"/>
    <property type="match status" value="1"/>
</dbReference>
<feature type="domain" description="Beta-hexosaminidase bacterial type N-terminal" evidence="7">
    <location>
        <begin position="13"/>
        <end position="138"/>
    </location>
</feature>
<dbReference type="CDD" id="cd06564">
    <property type="entry name" value="GH20_DspB_LnbB-like"/>
    <property type="match status" value="1"/>
</dbReference>
<dbReference type="Gene3D" id="3.30.379.10">
    <property type="entry name" value="Chitobiase/beta-hexosaminidase domain 2-like"/>
    <property type="match status" value="1"/>
</dbReference>
<keyword evidence="2" id="KW-0378">Hydrolase</keyword>
<name>A0A1E7KKE2_9ACTN</name>
<comment type="caution">
    <text evidence="8">The sequence shown here is derived from an EMBL/GenBank/DDBJ whole genome shotgun (WGS) entry which is preliminary data.</text>
</comment>
<feature type="domain" description="Glycoside hydrolase family 20 catalytic" evidence="6">
    <location>
        <begin position="142"/>
        <end position="481"/>
    </location>
</feature>
<evidence type="ECO:0000259" key="6">
    <source>
        <dbReference type="Pfam" id="PF00728"/>
    </source>
</evidence>
<organism evidence="8 9">
    <name type="scientific">Streptomyces oceani</name>
    <dbReference type="NCBI Taxonomy" id="1075402"/>
    <lineage>
        <taxon>Bacteria</taxon>
        <taxon>Bacillati</taxon>
        <taxon>Actinomycetota</taxon>
        <taxon>Actinomycetes</taxon>
        <taxon>Kitasatosporales</taxon>
        <taxon>Streptomycetaceae</taxon>
        <taxon>Streptomyces</taxon>
    </lineage>
</organism>
<dbReference type="InterPro" id="IPR015882">
    <property type="entry name" value="HEX_bac_N"/>
</dbReference>
<dbReference type="GO" id="GO:0004563">
    <property type="term" value="F:beta-N-acetylhexosaminidase activity"/>
    <property type="evidence" value="ECO:0007669"/>
    <property type="project" value="InterPro"/>
</dbReference>
<sequence>MRGAAPGAAGSRPPVIPAVRTSEPGAARWRPSPATRIVLPPPDSRRLGDEARVLAAELCGDGHLDRPPRIVERHSASPHDVLLRTGKLDESDSSEAYRVDAGAALTVTGGSAAGVFYGTRTLLQTLRQRGEFAGRVVDWPEYGQRGLMVDVGRKYFTPGWLERMIRELAWLKCNVLHLHLSDSSGFRIESESHPEIVTRPALSKAEVRRLIAVAEDCHVTLVPEIDSPGHLEAVLEARPELRLIRKDGTVEPSKLDYSKPAARRLIKDLVAEYAELFPGGWFHLGGDEYFGYPWEEDRLTGENAPQLLEYARSVAGPRATLLDGFTSYLNDLVSVVAARGKRAKVWNDHIVPAAPGSGRVELDRRVEIEVWVRWNTDEPSVTDFLEADYDVLNGHGDHLYFILAPDQQHEKGKKSAQGLYDLWTPRTFMREPGEDLRLAAGQPVSGAHLSIWCDNPDFQSEREVAEAVHPWLRSFAQQMWGSPKPAATYEEFVPLIEAVGEAPALGSRSYGG</sequence>
<dbReference type="Pfam" id="PF00728">
    <property type="entry name" value="Glyco_hydro_20"/>
    <property type="match status" value="1"/>
</dbReference>
<dbReference type="STRING" id="1075402.AN216_07770"/>
<dbReference type="PANTHER" id="PTHR43678">
    <property type="entry name" value="PUTATIVE (AFU_ORTHOLOGUE AFUA_2G00640)-RELATED"/>
    <property type="match status" value="1"/>
</dbReference>
<feature type="region of interest" description="Disordered" evidence="5">
    <location>
        <begin position="1"/>
        <end position="35"/>
    </location>
</feature>
<dbReference type="GO" id="GO:0005975">
    <property type="term" value="P:carbohydrate metabolic process"/>
    <property type="evidence" value="ECO:0007669"/>
    <property type="project" value="InterPro"/>
</dbReference>
<dbReference type="InterPro" id="IPR015883">
    <property type="entry name" value="Glyco_hydro_20_cat"/>
</dbReference>
<evidence type="ECO:0000256" key="4">
    <source>
        <dbReference type="PIRSR" id="PIRSR625705-1"/>
    </source>
</evidence>
<comment type="similarity">
    <text evidence="1">Belongs to the glycosyl hydrolase 20 family.</text>
</comment>
<keyword evidence="9" id="KW-1185">Reference proteome</keyword>
<keyword evidence="3" id="KW-0326">Glycosidase</keyword>
<gene>
    <name evidence="8" type="ORF">AN216_07770</name>
</gene>
<dbReference type="AlphaFoldDB" id="A0A1E7KKE2"/>
<evidence type="ECO:0000256" key="2">
    <source>
        <dbReference type="ARBA" id="ARBA00022801"/>
    </source>
</evidence>
<feature type="active site" description="Proton donor" evidence="4">
    <location>
        <position position="288"/>
    </location>
</feature>
<evidence type="ECO:0000256" key="5">
    <source>
        <dbReference type="SAM" id="MobiDB-lite"/>
    </source>
</evidence>
<dbReference type="EMBL" id="LJGU01000114">
    <property type="protein sequence ID" value="OEV04353.1"/>
    <property type="molecule type" value="Genomic_DNA"/>
</dbReference>
<dbReference type="PATRIC" id="fig|1075402.3.peg.4358"/>
<dbReference type="SUPFAM" id="SSF55545">
    <property type="entry name" value="beta-N-acetylhexosaminidase-like domain"/>
    <property type="match status" value="1"/>
</dbReference>
<dbReference type="SUPFAM" id="SSF51445">
    <property type="entry name" value="(Trans)glycosidases"/>
    <property type="match status" value="1"/>
</dbReference>
<dbReference type="InterPro" id="IPR052764">
    <property type="entry name" value="GH20_Enzymes"/>
</dbReference>
<dbReference type="PRINTS" id="PR00738">
    <property type="entry name" value="GLHYDRLASE20"/>
</dbReference>
<evidence type="ECO:0000259" key="7">
    <source>
        <dbReference type="Pfam" id="PF02838"/>
    </source>
</evidence>
<protein>
    <submittedName>
        <fullName evidence="8">Uncharacterized protein</fullName>
    </submittedName>
</protein>
<dbReference type="Proteomes" id="UP000176101">
    <property type="component" value="Unassembled WGS sequence"/>
</dbReference>
<dbReference type="InterPro" id="IPR017853">
    <property type="entry name" value="GH"/>
</dbReference>
<proteinExistence type="inferred from homology"/>
<dbReference type="PANTHER" id="PTHR43678:SF1">
    <property type="entry name" value="BETA-N-ACETYLHEXOSAMINIDASE"/>
    <property type="match status" value="1"/>
</dbReference>
<evidence type="ECO:0000313" key="8">
    <source>
        <dbReference type="EMBL" id="OEV04353.1"/>
    </source>
</evidence>
<dbReference type="InterPro" id="IPR025705">
    <property type="entry name" value="Beta_hexosaminidase_sua/sub"/>
</dbReference>
<dbReference type="Pfam" id="PF02838">
    <property type="entry name" value="Glyco_hydro_20b"/>
    <property type="match status" value="1"/>
</dbReference>